<evidence type="ECO:0000313" key="2">
    <source>
        <dbReference type="Proteomes" id="UP000193560"/>
    </source>
</evidence>
<reference evidence="1 2" key="1">
    <citation type="submission" date="2016-07" db="EMBL/GenBank/DDBJ databases">
        <title>Pervasive Adenine N6-methylation of Active Genes in Fungi.</title>
        <authorList>
            <consortium name="DOE Joint Genome Institute"/>
            <person name="Mondo S.J."/>
            <person name="Dannebaum R.O."/>
            <person name="Kuo R.C."/>
            <person name="Labutti K."/>
            <person name="Haridas S."/>
            <person name="Kuo A."/>
            <person name="Salamov A."/>
            <person name="Ahrendt S.R."/>
            <person name="Lipzen A."/>
            <person name="Sullivan W."/>
            <person name="Andreopoulos W.B."/>
            <person name="Clum A."/>
            <person name="Lindquist E."/>
            <person name="Daum C."/>
            <person name="Ramamoorthy G.K."/>
            <person name="Gryganskyi A."/>
            <person name="Culley D."/>
            <person name="Magnuson J.K."/>
            <person name="James T.Y."/>
            <person name="O'Malley M.A."/>
            <person name="Stajich J.E."/>
            <person name="Spatafora J.W."/>
            <person name="Visel A."/>
            <person name="Grigoriev I.V."/>
        </authorList>
    </citation>
    <scope>NUCLEOTIDE SEQUENCE [LARGE SCALE GENOMIC DNA]</scope>
    <source>
        <strain evidence="1 2">NRRL 1336</strain>
    </source>
</reference>
<accession>A0A1X2HDW8</accession>
<evidence type="ECO:0000313" key="1">
    <source>
        <dbReference type="EMBL" id="ORY97019.1"/>
    </source>
</evidence>
<gene>
    <name evidence="1" type="ORF">BCR42DRAFT_444770</name>
</gene>
<dbReference type="AlphaFoldDB" id="A0A1X2HDW8"/>
<name>A0A1X2HDW8_9FUNG</name>
<sequence>MARSRDWDKATDSPKWPLELYINAYGTSIKSEEVQLDLSAYEEIPCQIENVSGRDNRPVPHQAKKAVWQRIDPYLAMARYWWGAQETIQAEYPHTFRKQFLKRYAARRAYIIITQLLSTEHHRLLRNIIEQYLETFLYLPVVKKSRKGEWAVDTTFLISCSRYAHPPAEFLSQ</sequence>
<dbReference type="Proteomes" id="UP000193560">
    <property type="component" value="Unassembled WGS sequence"/>
</dbReference>
<protein>
    <submittedName>
        <fullName evidence="1">Uncharacterized protein</fullName>
    </submittedName>
</protein>
<comment type="caution">
    <text evidence="1">The sequence shown here is derived from an EMBL/GenBank/DDBJ whole genome shotgun (WGS) entry which is preliminary data.</text>
</comment>
<dbReference type="EMBL" id="MCGE01000070">
    <property type="protein sequence ID" value="ORY97019.1"/>
    <property type="molecule type" value="Genomic_DNA"/>
</dbReference>
<organism evidence="1 2">
    <name type="scientific">Absidia repens</name>
    <dbReference type="NCBI Taxonomy" id="90262"/>
    <lineage>
        <taxon>Eukaryota</taxon>
        <taxon>Fungi</taxon>
        <taxon>Fungi incertae sedis</taxon>
        <taxon>Mucoromycota</taxon>
        <taxon>Mucoromycotina</taxon>
        <taxon>Mucoromycetes</taxon>
        <taxon>Mucorales</taxon>
        <taxon>Cunninghamellaceae</taxon>
        <taxon>Absidia</taxon>
    </lineage>
</organism>
<keyword evidence="2" id="KW-1185">Reference proteome</keyword>
<proteinExistence type="predicted"/>